<evidence type="ECO:0000313" key="2">
    <source>
        <dbReference type="Proteomes" id="UP000694843"/>
    </source>
</evidence>
<feature type="compositionally biased region" description="Basic and acidic residues" evidence="1">
    <location>
        <begin position="29"/>
        <end position="52"/>
    </location>
</feature>
<dbReference type="OrthoDB" id="6361205at2759"/>
<reference evidence="3" key="1">
    <citation type="submission" date="2025-08" db="UniProtKB">
        <authorList>
            <consortium name="RefSeq"/>
        </authorList>
    </citation>
    <scope>IDENTIFICATION</scope>
    <source>
        <tissue evidence="3">Whole organism</tissue>
    </source>
</reference>
<dbReference type="Proteomes" id="UP000694843">
    <property type="component" value="Unplaced"/>
</dbReference>
<feature type="compositionally biased region" description="Low complexity" evidence="1">
    <location>
        <begin position="452"/>
        <end position="464"/>
    </location>
</feature>
<dbReference type="RefSeq" id="XP_047736766.1">
    <property type="nucleotide sequence ID" value="XM_047880810.1"/>
</dbReference>
<organism evidence="2 3">
    <name type="scientific">Hyalella azteca</name>
    <name type="common">Amphipod</name>
    <dbReference type="NCBI Taxonomy" id="294128"/>
    <lineage>
        <taxon>Eukaryota</taxon>
        <taxon>Metazoa</taxon>
        <taxon>Ecdysozoa</taxon>
        <taxon>Arthropoda</taxon>
        <taxon>Crustacea</taxon>
        <taxon>Multicrustacea</taxon>
        <taxon>Malacostraca</taxon>
        <taxon>Eumalacostraca</taxon>
        <taxon>Peracarida</taxon>
        <taxon>Amphipoda</taxon>
        <taxon>Senticaudata</taxon>
        <taxon>Talitrida</taxon>
        <taxon>Talitroidea</taxon>
        <taxon>Hyalellidae</taxon>
        <taxon>Hyalella</taxon>
    </lineage>
</organism>
<feature type="compositionally biased region" description="Polar residues" evidence="1">
    <location>
        <begin position="65"/>
        <end position="75"/>
    </location>
</feature>
<dbReference type="GeneID" id="108672544"/>
<feature type="region of interest" description="Disordered" evidence="1">
    <location>
        <begin position="28"/>
        <end position="103"/>
    </location>
</feature>
<evidence type="ECO:0000313" key="3">
    <source>
        <dbReference type="RefSeq" id="XP_047736766.1"/>
    </source>
</evidence>
<keyword evidence="2" id="KW-1185">Reference proteome</keyword>
<accession>A0A979FJM7</accession>
<dbReference type="AlphaFoldDB" id="A0A979FJM7"/>
<proteinExistence type="predicted"/>
<sequence length="653" mass="70631">MGKADLAGEAESSPASVLDLTDALSSLNLKKDETVSGERKQFSSDSSSKDSGQESGSDSDEAETITKSETFTKALTTEPEKKEFEASQGNFKLPVDDGVESDEDNENVVLEDDLQPKVEKAVKGNIASENLEEDQYQERGPCKVSRSFYSGSRYNPMLSELVGKGDPSLASFRCDDTTVYQPLTPPYCQGITLQDELAFDSSPLNFNDMVVPDLSDLTPTQETNLNSSPLYAGYSSPAPAAGGYNSPSAADYNSPAAAGYNNPAAAGYNNPAAANYNSPIGVGNNRSLTADYNDSSPPQNQMNYGYGSGPIIIPLGPSSNGPSDVQTHLPNWTYNSECYSGDDSLNPLSFCPDLSTNFLEAIEAAVARTVDLSLGLPGSVGLEDELQDEASNENIRNIIDSLRSIDPNELDYIAPASPVAAHDDLEQELALSSEPWPENEALLSPSPPLTPSSPSLPSTPFSPSLSPPTSPDCGDQESRSSISFKELTLSCKAAVAAVREVCNPDVILSAAKRVACQDTEDICRKDRDGDTCIMIVVCKPCDSKHFYENLFVLQQHLQKLRLCCDQIVDSDHSECPICGADKANWRTLLSETNNAGDTVLSCAVKMRHPELVIDYLCAGLTSCEEDLRRVFDEAGRRFFRPYTRMYPGLRRFL</sequence>
<gene>
    <name evidence="3" type="primary">LOC108672544</name>
</gene>
<protein>
    <submittedName>
        <fullName evidence="3">Uncharacterized protein LOC108672544 isoform X1</fullName>
    </submittedName>
</protein>
<feature type="region of interest" description="Disordered" evidence="1">
    <location>
        <begin position="435"/>
        <end position="478"/>
    </location>
</feature>
<evidence type="ECO:0000256" key="1">
    <source>
        <dbReference type="SAM" id="MobiDB-lite"/>
    </source>
</evidence>
<name>A0A979FJM7_HYAAZ</name>